<reference evidence="1" key="1">
    <citation type="submission" date="2023-05" db="EMBL/GenBank/DDBJ databases">
        <authorList>
            <person name="Stuckert A."/>
        </authorList>
    </citation>
    <scope>NUCLEOTIDE SEQUENCE</scope>
</reference>
<comment type="caution">
    <text evidence="1">The sequence shown here is derived from an EMBL/GenBank/DDBJ whole genome shotgun (WGS) entry which is preliminary data.</text>
</comment>
<dbReference type="Proteomes" id="UP001162483">
    <property type="component" value="Unassembled WGS sequence"/>
</dbReference>
<name>A0ABN9DQ17_9NEOB</name>
<protein>
    <submittedName>
        <fullName evidence="1">Uncharacterized protein</fullName>
    </submittedName>
</protein>
<accession>A0ABN9DQ17</accession>
<proteinExistence type="predicted"/>
<gene>
    <name evidence="1" type="ORF">SPARVUS_LOCUS8025118</name>
</gene>
<sequence>MTKTAPWDQECDLSSCYVENPYFLSALLFALPDKTGTQEWKNKVTDIFEGVSGVQEWLNKSEEFWEGFIDQEIGYKKTEIS</sequence>
<dbReference type="EMBL" id="CATNWA010014684">
    <property type="protein sequence ID" value="CAI9574724.1"/>
    <property type="molecule type" value="Genomic_DNA"/>
</dbReference>
<evidence type="ECO:0000313" key="1">
    <source>
        <dbReference type="EMBL" id="CAI9574724.1"/>
    </source>
</evidence>
<keyword evidence="2" id="KW-1185">Reference proteome</keyword>
<evidence type="ECO:0000313" key="2">
    <source>
        <dbReference type="Proteomes" id="UP001162483"/>
    </source>
</evidence>
<organism evidence="1 2">
    <name type="scientific">Staurois parvus</name>
    <dbReference type="NCBI Taxonomy" id="386267"/>
    <lineage>
        <taxon>Eukaryota</taxon>
        <taxon>Metazoa</taxon>
        <taxon>Chordata</taxon>
        <taxon>Craniata</taxon>
        <taxon>Vertebrata</taxon>
        <taxon>Euteleostomi</taxon>
        <taxon>Amphibia</taxon>
        <taxon>Batrachia</taxon>
        <taxon>Anura</taxon>
        <taxon>Neobatrachia</taxon>
        <taxon>Ranoidea</taxon>
        <taxon>Ranidae</taxon>
        <taxon>Staurois</taxon>
    </lineage>
</organism>